<dbReference type="Proteomes" id="UP000053237">
    <property type="component" value="Unassembled WGS sequence"/>
</dbReference>
<dbReference type="OrthoDB" id="548799at2759"/>
<evidence type="ECO:0000313" key="4">
    <source>
        <dbReference type="Proteomes" id="UP000053237"/>
    </source>
</evidence>
<dbReference type="GO" id="GO:0001578">
    <property type="term" value="P:microtubule bundle formation"/>
    <property type="evidence" value="ECO:0007669"/>
    <property type="project" value="TreeGrafter"/>
</dbReference>
<evidence type="ECO:0000313" key="3">
    <source>
        <dbReference type="EMBL" id="CCI40542.1"/>
    </source>
</evidence>
<feature type="compositionally biased region" description="Polar residues" evidence="2">
    <location>
        <begin position="69"/>
        <end position="88"/>
    </location>
</feature>
<accession>A0A024G119</accession>
<dbReference type="GO" id="GO:0015631">
    <property type="term" value="F:tubulin binding"/>
    <property type="evidence" value="ECO:0007669"/>
    <property type="project" value="InterPro"/>
</dbReference>
<dbReference type="Gene3D" id="1.10.238.10">
    <property type="entry name" value="EF-hand"/>
    <property type="match status" value="1"/>
</dbReference>
<dbReference type="Pfam" id="PF05517">
    <property type="entry name" value="p25-alpha"/>
    <property type="match status" value="1"/>
</dbReference>
<evidence type="ECO:0000256" key="1">
    <source>
        <dbReference type="ARBA" id="ARBA00010994"/>
    </source>
</evidence>
<dbReference type="InterPro" id="IPR011992">
    <property type="entry name" value="EF-hand-dom_pair"/>
</dbReference>
<dbReference type="PANTHER" id="PTHR12932:SF9">
    <property type="entry name" value="TUBULIN POLYMERIZATION-PROMOTING PROTEIN HOMOLOG"/>
    <property type="match status" value="1"/>
</dbReference>
<proteinExistence type="inferred from homology"/>
<dbReference type="PANTHER" id="PTHR12932">
    <property type="entry name" value="P25 ALPHA-RELATED"/>
    <property type="match status" value="1"/>
</dbReference>
<dbReference type="EMBL" id="CAIX01000009">
    <property type="protein sequence ID" value="CCI40542.1"/>
    <property type="molecule type" value="Genomic_DNA"/>
</dbReference>
<sequence length="277" mass="30979">MENHPDTQTEQKRDVYSRLSDVRSYTGVHKKRFEPDTHDLSEQNVHNLSETIRNSATKSSDIKSRRSQKCTSPRSGLSSEHSVDSAPNQIAVGENVPCPSPTKEEKNDFNDPHTLLKGIFHYYCRFGRTAAKGVDAKTLDNANFSKLCRECPELVDSRLTRTEIDLIFVKVKKKGERRINYARFLDALGLIAAEKYPDMPLEQSVPKLLGTHLVKLPCIHDLTNGKTVQAVWLRRYSIDTACPEPPPAPSIEDTNALPPPPSSVNLDDELPSTNSAT</sequence>
<organism evidence="3 4">
    <name type="scientific">Albugo candida</name>
    <dbReference type="NCBI Taxonomy" id="65357"/>
    <lineage>
        <taxon>Eukaryota</taxon>
        <taxon>Sar</taxon>
        <taxon>Stramenopiles</taxon>
        <taxon>Oomycota</taxon>
        <taxon>Peronosporomycetes</taxon>
        <taxon>Albuginales</taxon>
        <taxon>Albuginaceae</taxon>
        <taxon>Albugo</taxon>
    </lineage>
</organism>
<gene>
    <name evidence="3" type="ORF">BN9_013260</name>
</gene>
<reference evidence="3 4" key="1">
    <citation type="submission" date="2012-05" db="EMBL/GenBank/DDBJ databases">
        <title>Recombination and specialization in a pathogen metapopulation.</title>
        <authorList>
            <person name="Gardiner A."/>
            <person name="Kemen E."/>
            <person name="Schultz-Larsen T."/>
            <person name="MacLean D."/>
            <person name="Van Oosterhout C."/>
            <person name="Jones J.D.G."/>
        </authorList>
    </citation>
    <scope>NUCLEOTIDE SEQUENCE [LARGE SCALE GENOMIC DNA]</scope>
    <source>
        <strain evidence="3 4">Ac Nc2</strain>
    </source>
</reference>
<dbReference type="GO" id="GO:0046785">
    <property type="term" value="P:microtubule polymerization"/>
    <property type="evidence" value="ECO:0007669"/>
    <property type="project" value="InterPro"/>
</dbReference>
<comment type="similarity">
    <text evidence="1">Belongs to the TPPP family.</text>
</comment>
<name>A0A024G119_9STRA</name>
<dbReference type="InParanoid" id="A0A024G119"/>
<feature type="region of interest" description="Disordered" evidence="2">
    <location>
        <begin position="1"/>
        <end position="110"/>
    </location>
</feature>
<dbReference type="AlphaFoldDB" id="A0A024G119"/>
<feature type="compositionally biased region" description="Polar residues" evidence="2">
    <location>
        <begin position="42"/>
        <end position="59"/>
    </location>
</feature>
<dbReference type="InterPro" id="IPR008907">
    <property type="entry name" value="TPP/p25"/>
</dbReference>
<comment type="caution">
    <text evidence="3">The sequence shown here is derived from an EMBL/GenBank/DDBJ whole genome shotgun (WGS) entry which is preliminary data.</text>
</comment>
<evidence type="ECO:0000256" key="2">
    <source>
        <dbReference type="SAM" id="MobiDB-lite"/>
    </source>
</evidence>
<dbReference type="GO" id="GO:0032273">
    <property type="term" value="P:positive regulation of protein polymerization"/>
    <property type="evidence" value="ECO:0007669"/>
    <property type="project" value="TreeGrafter"/>
</dbReference>
<protein>
    <submittedName>
        <fullName evidence="3">Uncharacterized protein</fullName>
    </submittedName>
</protein>
<feature type="region of interest" description="Disordered" evidence="2">
    <location>
        <begin position="243"/>
        <end position="277"/>
    </location>
</feature>
<feature type="compositionally biased region" description="Basic and acidic residues" evidence="2">
    <location>
        <begin position="1"/>
        <end position="16"/>
    </location>
</feature>
<keyword evidence="4" id="KW-1185">Reference proteome</keyword>
<dbReference type="SUPFAM" id="SSF47473">
    <property type="entry name" value="EF-hand"/>
    <property type="match status" value="1"/>
</dbReference>
<dbReference type="GO" id="GO:0005874">
    <property type="term" value="C:microtubule"/>
    <property type="evidence" value="ECO:0007669"/>
    <property type="project" value="TreeGrafter"/>
</dbReference>